<dbReference type="Proteomes" id="UP000805649">
    <property type="component" value="Unassembled WGS sequence"/>
</dbReference>
<evidence type="ECO:0000313" key="1">
    <source>
        <dbReference type="EMBL" id="KAL0940062.1"/>
    </source>
</evidence>
<comment type="caution">
    <text evidence="1">The sequence shown here is derived from an EMBL/GenBank/DDBJ whole genome shotgun (WGS) entry which is preliminary data.</text>
</comment>
<dbReference type="EMBL" id="VUJX02000003">
    <property type="protein sequence ID" value="KAL0940062.1"/>
    <property type="molecule type" value="Genomic_DNA"/>
</dbReference>
<gene>
    <name evidence="1" type="ORF">CTRU02_206672</name>
</gene>
<sequence>MRPTTYAQQPRWVQLCECLRA</sequence>
<protein>
    <submittedName>
        <fullName evidence="1">Uncharacterized protein</fullName>
    </submittedName>
</protein>
<evidence type="ECO:0000313" key="2">
    <source>
        <dbReference type="Proteomes" id="UP000805649"/>
    </source>
</evidence>
<reference evidence="1 2" key="1">
    <citation type="journal article" date="2020" name="Phytopathology">
        <title>Genome Sequence Resources of Colletotrichum truncatum, C. plurivorum, C. musicola, and C. sojae: Four Species Pathogenic to Soybean (Glycine max).</title>
        <authorList>
            <person name="Rogerio F."/>
            <person name="Boufleur T.R."/>
            <person name="Ciampi-Guillardi M."/>
            <person name="Sukno S.A."/>
            <person name="Thon M.R."/>
            <person name="Massola Junior N.S."/>
            <person name="Baroncelli R."/>
        </authorList>
    </citation>
    <scope>NUCLEOTIDE SEQUENCE [LARGE SCALE GENOMIC DNA]</scope>
    <source>
        <strain evidence="1 2">CMES1059</strain>
    </source>
</reference>
<name>A0ACC3Z7K9_COLTU</name>
<keyword evidence="2" id="KW-1185">Reference proteome</keyword>
<accession>A0ACC3Z7K9</accession>
<organism evidence="1 2">
    <name type="scientific">Colletotrichum truncatum</name>
    <name type="common">Anthracnose fungus</name>
    <name type="synonym">Colletotrichum capsici</name>
    <dbReference type="NCBI Taxonomy" id="5467"/>
    <lineage>
        <taxon>Eukaryota</taxon>
        <taxon>Fungi</taxon>
        <taxon>Dikarya</taxon>
        <taxon>Ascomycota</taxon>
        <taxon>Pezizomycotina</taxon>
        <taxon>Sordariomycetes</taxon>
        <taxon>Hypocreomycetidae</taxon>
        <taxon>Glomerellales</taxon>
        <taxon>Glomerellaceae</taxon>
        <taxon>Colletotrichum</taxon>
        <taxon>Colletotrichum truncatum species complex</taxon>
    </lineage>
</organism>
<proteinExistence type="predicted"/>